<dbReference type="Pfam" id="PF04378">
    <property type="entry name" value="RsmJ"/>
    <property type="match status" value="1"/>
</dbReference>
<evidence type="ECO:0000313" key="2">
    <source>
        <dbReference type="EMBL" id="GLP95934.1"/>
    </source>
</evidence>
<accession>A0AA37VUW3</accession>
<name>A0AA37VUW3_9GAMM</name>
<dbReference type="InterPro" id="IPR007473">
    <property type="entry name" value="RlmJ"/>
</dbReference>
<dbReference type="Gene3D" id="3.40.50.150">
    <property type="entry name" value="Vaccinia Virus protein VP39"/>
    <property type="match status" value="1"/>
</dbReference>
<keyword evidence="1" id="KW-0694">RNA-binding</keyword>
<feature type="binding site" evidence="1">
    <location>
        <position position="42"/>
    </location>
    <ligand>
        <name>S-adenosyl-L-methionine</name>
        <dbReference type="ChEBI" id="CHEBI:59789"/>
    </ligand>
</feature>
<protein>
    <recommendedName>
        <fullName evidence="1">Ribosomal RNA large subunit methyltransferase J</fullName>
        <ecNumber evidence="1">2.1.1.266</ecNumber>
    </recommendedName>
    <alternativeName>
        <fullName evidence="1">23S rRNA (adenine(2030)-N6)-methyltransferase</fullName>
    </alternativeName>
    <alternativeName>
        <fullName evidence="1">23S rRNA m6A2030 methyltransferase</fullName>
    </alternativeName>
</protein>
<dbReference type="SUPFAM" id="SSF53335">
    <property type="entry name" value="S-adenosyl-L-methionine-dependent methyltransferases"/>
    <property type="match status" value="1"/>
</dbReference>
<feature type="binding site" evidence="1">
    <location>
        <begin position="143"/>
        <end position="144"/>
    </location>
    <ligand>
        <name>S-adenosyl-L-methionine</name>
        <dbReference type="ChEBI" id="CHEBI:59789"/>
    </ligand>
</feature>
<feature type="binding site" evidence="1">
    <location>
        <position position="100"/>
    </location>
    <ligand>
        <name>S-adenosyl-L-methionine</name>
        <dbReference type="ChEBI" id="CHEBI:59789"/>
    </ligand>
</feature>
<comment type="function">
    <text evidence="1">Specifically methylates the adenine in position 2030 of 23S rRNA.</text>
</comment>
<dbReference type="GO" id="GO:0003723">
    <property type="term" value="F:RNA binding"/>
    <property type="evidence" value="ECO:0007669"/>
    <property type="project" value="UniProtKB-UniRule"/>
</dbReference>
<dbReference type="PANTHER" id="PTHR37426">
    <property type="entry name" value="RIBOSOMAL RNA LARGE SUBUNIT METHYLTRANSFERASE J"/>
    <property type="match status" value="1"/>
</dbReference>
<dbReference type="InterPro" id="IPR029063">
    <property type="entry name" value="SAM-dependent_MTases_sf"/>
</dbReference>
<dbReference type="GO" id="GO:0036307">
    <property type="term" value="F:23S rRNA (adenine(2030)-N(6))-methyltransferase activity"/>
    <property type="evidence" value="ECO:0007669"/>
    <property type="project" value="UniProtKB-UniRule"/>
</dbReference>
<feature type="binding site" evidence="1">
    <location>
        <position position="19"/>
    </location>
    <ligand>
        <name>S-adenosyl-L-methionine</name>
        <dbReference type="ChEBI" id="CHEBI:59789"/>
    </ligand>
</feature>
<keyword evidence="1" id="KW-0949">S-adenosyl-L-methionine</keyword>
<feature type="active site" description="Proton acceptor" evidence="1">
    <location>
        <position position="164"/>
    </location>
</feature>
<comment type="caution">
    <text evidence="2">The sequence shown here is derived from an EMBL/GenBank/DDBJ whole genome shotgun (WGS) entry which is preliminary data.</text>
</comment>
<feature type="binding site" evidence="1">
    <location>
        <position position="118"/>
    </location>
    <ligand>
        <name>S-adenosyl-L-methionine</name>
        <dbReference type="ChEBI" id="CHEBI:59789"/>
    </ligand>
</feature>
<dbReference type="GO" id="GO:0070475">
    <property type="term" value="P:rRNA base methylation"/>
    <property type="evidence" value="ECO:0007669"/>
    <property type="project" value="UniProtKB-UniRule"/>
</dbReference>
<proteinExistence type="inferred from homology"/>
<comment type="subunit">
    <text evidence="1">Monomer.</text>
</comment>
<keyword evidence="1" id="KW-0698">rRNA processing</keyword>
<dbReference type="AlphaFoldDB" id="A0AA37VUW3"/>
<feature type="site" description="Interaction with substrate rRNA" evidence="1">
    <location>
        <position position="4"/>
    </location>
</feature>
<dbReference type="PANTHER" id="PTHR37426:SF1">
    <property type="entry name" value="RIBOSOMAL RNA LARGE SUBUNIT METHYLTRANSFERASE J"/>
    <property type="match status" value="1"/>
</dbReference>
<dbReference type="GO" id="GO:0005829">
    <property type="term" value="C:cytosol"/>
    <property type="evidence" value="ECO:0007669"/>
    <property type="project" value="TreeGrafter"/>
</dbReference>
<reference evidence="2" key="1">
    <citation type="journal article" date="2014" name="Int. J. Syst. Evol. Microbiol.">
        <title>Complete genome sequence of Corynebacterium casei LMG S-19264T (=DSM 44701T), isolated from a smear-ripened cheese.</title>
        <authorList>
            <consortium name="US DOE Joint Genome Institute (JGI-PGF)"/>
            <person name="Walter F."/>
            <person name="Albersmeier A."/>
            <person name="Kalinowski J."/>
            <person name="Ruckert C."/>
        </authorList>
    </citation>
    <scope>NUCLEOTIDE SEQUENCE</scope>
    <source>
        <strain evidence="2">NBRC 101628</strain>
    </source>
</reference>
<dbReference type="Proteomes" id="UP001161422">
    <property type="component" value="Unassembled WGS sequence"/>
</dbReference>
<dbReference type="EC" id="2.1.1.266" evidence="1"/>
<comment type="catalytic activity">
    <reaction evidence="1">
        <text>adenosine(2030) in 23S rRNA + S-adenosyl-L-methionine = N(6)-methyladenosine(2030) in 23S rRNA + S-adenosyl-L-homocysteine + H(+)</text>
        <dbReference type="Rhea" id="RHEA:43736"/>
        <dbReference type="Rhea" id="RHEA-COMP:10668"/>
        <dbReference type="Rhea" id="RHEA-COMP:10669"/>
        <dbReference type="ChEBI" id="CHEBI:15378"/>
        <dbReference type="ChEBI" id="CHEBI:57856"/>
        <dbReference type="ChEBI" id="CHEBI:59789"/>
        <dbReference type="ChEBI" id="CHEBI:74411"/>
        <dbReference type="ChEBI" id="CHEBI:74449"/>
        <dbReference type="EC" id="2.1.1.266"/>
    </reaction>
</comment>
<dbReference type="RefSeq" id="WP_095506499.1">
    <property type="nucleotide sequence ID" value="NZ_BSNC01000003.1"/>
</dbReference>
<feature type="binding site" evidence="1">
    <location>
        <position position="164"/>
    </location>
    <ligand>
        <name>S-adenosyl-L-methionine</name>
        <dbReference type="ChEBI" id="CHEBI:59789"/>
    </ligand>
</feature>
<dbReference type="HAMAP" id="MF_00934">
    <property type="entry name" value="23SrRNA_methyltr_J"/>
    <property type="match status" value="1"/>
</dbReference>
<keyword evidence="1 2" id="KW-0489">Methyltransferase</keyword>
<comment type="similarity">
    <text evidence="1">Belongs to the RlmJ family.</text>
</comment>
<gene>
    <name evidence="1 2" type="primary">rlmJ</name>
    <name evidence="2" type="ORF">GCM10007895_12400</name>
</gene>
<sequence>MLSYRHSFHAGNHADIIKHASLCLIIDALKAKAKPFSYLDSHSGGGLYDLQDETAQKTGEYLEGIARLLPIAEQLPELAPYFDAIAAHNSSDALRFYPGSPELARQWLRDQDQLHLMELHNNEIDRLRANLGGDERVGIHHRDGFEGLPGILPLPVKRGVALVDPSYEIKSDYAKVVKSVKKASQRWNTGIFAIWYPMLASDRDQSPWLLDELSKLPVKNLLVAELSVAPQAQDFGMHGSGMAIINAPYQLDDKLKTLLPKLSAALDPDQRGDWSLEWLIQPS</sequence>
<evidence type="ECO:0000313" key="3">
    <source>
        <dbReference type="Proteomes" id="UP001161422"/>
    </source>
</evidence>
<reference evidence="2" key="2">
    <citation type="submission" date="2023-01" db="EMBL/GenBank/DDBJ databases">
        <title>Draft genome sequence of Paraferrimonas sedimenticola strain NBRC 101628.</title>
        <authorList>
            <person name="Sun Q."/>
            <person name="Mori K."/>
        </authorList>
    </citation>
    <scope>NUCLEOTIDE SEQUENCE</scope>
    <source>
        <strain evidence="2">NBRC 101628</strain>
    </source>
</reference>
<keyword evidence="3" id="KW-1185">Reference proteome</keyword>
<dbReference type="EMBL" id="BSNC01000003">
    <property type="protein sequence ID" value="GLP95934.1"/>
    <property type="molecule type" value="Genomic_DNA"/>
</dbReference>
<organism evidence="2 3">
    <name type="scientific">Paraferrimonas sedimenticola</name>
    <dbReference type="NCBI Taxonomy" id="375674"/>
    <lineage>
        <taxon>Bacteria</taxon>
        <taxon>Pseudomonadati</taxon>
        <taxon>Pseudomonadota</taxon>
        <taxon>Gammaproteobacteria</taxon>
        <taxon>Alteromonadales</taxon>
        <taxon>Ferrimonadaceae</taxon>
        <taxon>Paraferrimonas</taxon>
    </lineage>
</organism>
<evidence type="ECO:0000256" key="1">
    <source>
        <dbReference type="HAMAP-Rule" id="MF_00934"/>
    </source>
</evidence>
<keyword evidence="1" id="KW-0808">Transferase</keyword>